<dbReference type="Proteomes" id="UP000580250">
    <property type="component" value="Unassembled WGS sequence"/>
</dbReference>
<comment type="caution">
    <text evidence="1">The sequence shown here is derived from an EMBL/GenBank/DDBJ whole genome shotgun (WGS) entry which is preliminary data.</text>
</comment>
<name>A0A6V7VGC3_MELEN</name>
<sequence>MDNHPPKKYTRFTIENLLGLQSLLSVFQSGSGAKKPQEYVERLEYDLSHNAKFNFVKSHTKFSIKQLPEDPEELLKGIFQHLIDEALDESRKRGIEPEQLGCVVSSPLLDNDIWVPVRELNENMVEAILNRFLLVAQSFRQKNVTLWGQPFTVTVTTVNKSGLPKQRQIPGSGRNIQPVHHRINDQSLIKACLPSF</sequence>
<accession>A0A6V7VGC3</accession>
<evidence type="ECO:0000313" key="2">
    <source>
        <dbReference type="Proteomes" id="UP000580250"/>
    </source>
</evidence>
<protein>
    <submittedName>
        <fullName evidence="1">Uncharacterized protein</fullName>
    </submittedName>
</protein>
<dbReference type="OrthoDB" id="5894456at2759"/>
<reference evidence="1 2" key="1">
    <citation type="submission" date="2020-08" db="EMBL/GenBank/DDBJ databases">
        <authorList>
            <person name="Koutsovoulos G."/>
            <person name="Danchin GJ E."/>
        </authorList>
    </citation>
    <scope>NUCLEOTIDE SEQUENCE [LARGE SCALE GENOMIC DNA]</scope>
</reference>
<evidence type="ECO:0000313" key="1">
    <source>
        <dbReference type="EMBL" id="CAD2173913.1"/>
    </source>
</evidence>
<dbReference type="EMBL" id="CAJEWN010000225">
    <property type="protein sequence ID" value="CAD2173913.1"/>
    <property type="molecule type" value="Genomic_DNA"/>
</dbReference>
<dbReference type="AlphaFoldDB" id="A0A6V7VGC3"/>
<organism evidence="1 2">
    <name type="scientific">Meloidogyne enterolobii</name>
    <name type="common">Root-knot nematode worm</name>
    <name type="synonym">Meloidogyne mayaguensis</name>
    <dbReference type="NCBI Taxonomy" id="390850"/>
    <lineage>
        <taxon>Eukaryota</taxon>
        <taxon>Metazoa</taxon>
        <taxon>Ecdysozoa</taxon>
        <taxon>Nematoda</taxon>
        <taxon>Chromadorea</taxon>
        <taxon>Rhabditida</taxon>
        <taxon>Tylenchina</taxon>
        <taxon>Tylenchomorpha</taxon>
        <taxon>Tylenchoidea</taxon>
        <taxon>Meloidogynidae</taxon>
        <taxon>Meloidogyninae</taxon>
        <taxon>Meloidogyne</taxon>
    </lineage>
</organism>
<gene>
    <name evidence="1" type="ORF">MENT_LOCUS25549</name>
</gene>
<proteinExistence type="predicted"/>